<evidence type="ECO:0000313" key="9">
    <source>
        <dbReference type="Proteomes" id="UP000320791"/>
    </source>
</evidence>
<dbReference type="InterPro" id="IPR008921">
    <property type="entry name" value="DNA_pol3_clamp-load_cplx_C"/>
</dbReference>
<dbReference type="GO" id="GO:0003887">
    <property type="term" value="F:DNA-directed DNA polymerase activity"/>
    <property type="evidence" value="ECO:0007669"/>
    <property type="project" value="UniProtKB-KW"/>
</dbReference>
<dbReference type="OrthoDB" id="8478864at2"/>
<keyword evidence="9" id="KW-1185">Reference proteome</keyword>
<evidence type="ECO:0000256" key="6">
    <source>
        <dbReference type="ARBA" id="ARBA00034754"/>
    </source>
</evidence>
<dbReference type="InterPro" id="IPR005790">
    <property type="entry name" value="DNA_polIII_delta"/>
</dbReference>
<evidence type="ECO:0000256" key="1">
    <source>
        <dbReference type="ARBA" id="ARBA00012417"/>
    </source>
</evidence>
<organism evidence="8 9">
    <name type="scientific">Corynebacterium canis</name>
    <dbReference type="NCBI Taxonomy" id="679663"/>
    <lineage>
        <taxon>Bacteria</taxon>
        <taxon>Bacillati</taxon>
        <taxon>Actinomycetota</taxon>
        <taxon>Actinomycetes</taxon>
        <taxon>Mycobacteriales</taxon>
        <taxon>Corynebacteriaceae</taxon>
        <taxon>Corynebacterium</taxon>
    </lineage>
</organism>
<evidence type="ECO:0000256" key="4">
    <source>
        <dbReference type="ARBA" id="ARBA00022705"/>
    </source>
</evidence>
<keyword evidence="2 8" id="KW-0808">Transferase</keyword>
<protein>
    <recommendedName>
        <fullName evidence="1">DNA-directed DNA polymerase</fullName>
        <ecNumber evidence="1">2.7.7.7</ecNumber>
    </recommendedName>
</protein>
<dbReference type="EMBL" id="VOHM01000004">
    <property type="protein sequence ID" value="TWT28585.1"/>
    <property type="molecule type" value="Genomic_DNA"/>
</dbReference>
<keyword evidence="5" id="KW-0239">DNA-directed DNA polymerase</keyword>
<gene>
    <name evidence="8" type="primary">holA</name>
    <name evidence="8" type="ORF">FRX94_02525</name>
</gene>
<keyword evidence="4" id="KW-0235">DNA replication</keyword>
<evidence type="ECO:0000256" key="5">
    <source>
        <dbReference type="ARBA" id="ARBA00022932"/>
    </source>
</evidence>
<reference evidence="8 9" key="1">
    <citation type="submission" date="2019-08" db="EMBL/GenBank/DDBJ databases">
        <authorList>
            <person name="Lei W."/>
        </authorList>
    </citation>
    <scope>NUCLEOTIDE SEQUENCE [LARGE SCALE GENOMIC DNA]</scope>
    <source>
        <strain evidence="8 9">CCUG 58627</strain>
    </source>
</reference>
<dbReference type="InterPro" id="IPR027417">
    <property type="entry name" value="P-loop_NTPase"/>
</dbReference>
<proteinExistence type="inferred from homology"/>
<dbReference type="PANTHER" id="PTHR34388">
    <property type="entry name" value="DNA POLYMERASE III SUBUNIT DELTA"/>
    <property type="match status" value="1"/>
</dbReference>
<dbReference type="Proteomes" id="UP000320791">
    <property type="component" value="Unassembled WGS sequence"/>
</dbReference>
<dbReference type="AlphaFoldDB" id="A0A5C5UT66"/>
<accession>A0A5C5UT66</accession>
<keyword evidence="3 8" id="KW-0548">Nucleotidyltransferase</keyword>
<dbReference type="GO" id="GO:0009360">
    <property type="term" value="C:DNA polymerase III complex"/>
    <property type="evidence" value="ECO:0007669"/>
    <property type="project" value="TreeGrafter"/>
</dbReference>
<dbReference type="NCBIfam" id="NF004165">
    <property type="entry name" value="PRK05629.1"/>
    <property type="match status" value="1"/>
</dbReference>
<evidence type="ECO:0000313" key="8">
    <source>
        <dbReference type="EMBL" id="TWT28585.1"/>
    </source>
</evidence>
<comment type="catalytic activity">
    <reaction evidence="7">
        <text>DNA(n) + a 2'-deoxyribonucleoside 5'-triphosphate = DNA(n+1) + diphosphate</text>
        <dbReference type="Rhea" id="RHEA:22508"/>
        <dbReference type="Rhea" id="RHEA-COMP:17339"/>
        <dbReference type="Rhea" id="RHEA-COMP:17340"/>
        <dbReference type="ChEBI" id="CHEBI:33019"/>
        <dbReference type="ChEBI" id="CHEBI:61560"/>
        <dbReference type="ChEBI" id="CHEBI:173112"/>
        <dbReference type="EC" id="2.7.7.7"/>
    </reaction>
</comment>
<dbReference type="SUPFAM" id="SSF48019">
    <property type="entry name" value="post-AAA+ oligomerization domain-like"/>
    <property type="match status" value="1"/>
</dbReference>
<evidence type="ECO:0000256" key="3">
    <source>
        <dbReference type="ARBA" id="ARBA00022695"/>
    </source>
</evidence>
<dbReference type="Gene3D" id="1.20.272.10">
    <property type="match status" value="1"/>
</dbReference>
<dbReference type="GO" id="GO:0006261">
    <property type="term" value="P:DNA-templated DNA replication"/>
    <property type="evidence" value="ECO:0007669"/>
    <property type="project" value="TreeGrafter"/>
</dbReference>
<dbReference type="NCBIfam" id="TIGR01128">
    <property type="entry name" value="holA"/>
    <property type="match status" value="1"/>
</dbReference>
<dbReference type="Gene3D" id="3.40.50.300">
    <property type="entry name" value="P-loop containing nucleotide triphosphate hydrolases"/>
    <property type="match status" value="1"/>
</dbReference>
<dbReference type="PANTHER" id="PTHR34388:SF1">
    <property type="entry name" value="DNA POLYMERASE III SUBUNIT DELTA"/>
    <property type="match status" value="1"/>
</dbReference>
<evidence type="ECO:0000256" key="7">
    <source>
        <dbReference type="ARBA" id="ARBA00049244"/>
    </source>
</evidence>
<dbReference type="GO" id="GO:0003677">
    <property type="term" value="F:DNA binding"/>
    <property type="evidence" value="ECO:0007669"/>
    <property type="project" value="InterPro"/>
</dbReference>
<evidence type="ECO:0000256" key="2">
    <source>
        <dbReference type="ARBA" id="ARBA00022679"/>
    </source>
</evidence>
<sequence length="314" mass="33044">MAPVHLIVGDEPFLAERTCQELTAQIRRQAGGDVPVTSLRAGDIKPSELAGLLSPSLFAEDRILVLTNTDEAGKEPAQLLLDAAQHPAPGIFLLIRHSGGGRTKAMVKQFRKVAEVHEVAQISAKDRPGFVMAEFRRHRVKVTPDVVHAVLEGVGSDLRELASAVSQLVADTGGEVTVEKVHAYYAGVAEVSGFDIADLACTGQTVRAVASTRRALQLGISPVVLAAALSGNVGAIARLYTTRGAVNTYQLAGAAGVPAWKVDKIARMARRWSGDAVSKAVIIVGELDAAVKGHGADPEYAIETAVREIAELAG</sequence>
<dbReference type="RefSeq" id="WP_146323671.1">
    <property type="nucleotide sequence ID" value="NZ_BAABLR010000014.1"/>
</dbReference>
<comment type="caution">
    <text evidence="8">The sequence shown here is derived from an EMBL/GenBank/DDBJ whole genome shotgun (WGS) entry which is preliminary data.</text>
</comment>
<dbReference type="EC" id="2.7.7.7" evidence="1"/>
<dbReference type="SUPFAM" id="SSF52540">
    <property type="entry name" value="P-loop containing nucleoside triphosphate hydrolases"/>
    <property type="match status" value="1"/>
</dbReference>
<name>A0A5C5UT66_9CORY</name>
<comment type="similarity">
    <text evidence="6">Belongs to the DNA polymerase HolA subunit family.</text>
</comment>